<dbReference type="OrthoDB" id="2665372at2759"/>
<gene>
    <name evidence="1" type="ORF">EXIGLDRAFT_584614</name>
</gene>
<evidence type="ECO:0000313" key="1">
    <source>
        <dbReference type="EMBL" id="KZV93893.1"/>
    </source>
</evidence>
<dbReference type="EMBL" id="KV425982">
    <property type="protein sequence ID" value="KZV93893.1"/>
    <property type="molecule type" value="Genomic_DNA"/>
</dbReference>
<feature type="non-terminal residue" evidence="1">
    <location>
        <position position="1"/>
    </location>
</feature>
<evidence type="ECO:0008006" key="3">
    <source>
        <dbReference type="Google" id="ProtNLM"/>
    </source>
</evidence>
<keyword evidence="2" id="KW-1185">Reference proteome</keyword>
<accession>A0A165IUL2</accession>
<feature type="non-terminal residue" evidence="1">
    <location>
        <position position="91"/>
    </location>
</feature>
<sequence>HLVCTRALLTMADAFQCRYRPYLREQFSQAFDAYLAVLREVQRRLDCALGQDMPHWRALNSCAPCNYVLEDEPLLVIQGLLAMDGGQAHKR</sequence>
<reference evidence="1 2" key="1">
    <citation type="journal article" date="2016" name="Mol. Biol. Evol.">
        <title>Comparative Genomics of Early-Diverging Mushroom-Forming Fungi Provides Insights into the Origins of Lignocellulose Decay Capabilities.</title>
        <authorList>
            <person name="Nagy L.G."/>
            <person name="Riley R."/>
            <person name="Tritt A."/>
            <person name="Adam C."/>
            <person name="Daum C."/>
            <person name="Floudas D."/>
            <person name="Sun H."/>
            <person name="Yadav J.S."/>
            <person name="Pangilinan J."/>
            <person name="Larsson K.H."/>
            <person name="Matsuura K."/>
            <person name="Barry K."/>
            <person name="Labutti K."/>
            <person name="Kuo R."/>
            <person name="Ohm R.A."/>
            <person name="Bhattacharya S.S."/>
            <person name="Shirouzu T."/>
            <person name="Yoshinaga Y."/>
            <person name="Martin F.M."/>
            <person name="Grigoriev I.V."/>
            <person name="Hibbett D.S."/>
        </authorList>
    </citation>
    <scope>NUCLEOTIDE SEQUENCE [LARGE SCALE GENOMIC DNA]</scope>
    <source>
        <strain evidence="1 2">HHB12029</strain>
    </source>
</reference>
<dbReference type="AlphaFoldDB" id="A0A165IUL2"/>
<name>A0A165IUL2_EXIGL</name>
<dbReference type="Proteomes" id="UP000077266">
    <property type="component" value="Unassembled WGS sequence"/>
</dbReference>
<protein>
    <recommendedName>
        <fullName evidence="3">CxC1-like cysteine cluster associated with KDZ transposases domain-containing protein</fullName>
    </recommendedName>
</protein>
<proteinExistence type="predicted"/>
<evidence type="ECO:0000313" key="2">
    <source>
        <dbReference type="Proteomes" id="UP000077266"/>
    </source>
</evidence>
<dbReference type="InParanoid" id="A0A165IUL2"/>
<organism evidence="1 2">
    <name type="scientific">Exidia glandulosa HHB12029</name>
    <dbReference type="NCBI Taxonomy" id="1314781"/>
    <lineage>
        <taxon>Eukaryota</taxon>
        <taxon>Fungi</taxon>
        <taxon>Dikarya</taxon>
        <taxon>Basidiomycota</taxon>
        <taxon>Agaricomycotina</taxon>
        <taxon>Agaricomycetes</taxon>
        <taxon>Auriculariales</taxon>
        <taxon>Exidiaceae</taxon>
        <taxon>Exidia</taxon>
    </lineage>
</organism>